<accession>A0AA37KJ97</accession>
<gene>
    <name evidence="1" type="ORF">CE91St7_25690</name>
</gene>
<dbReference type="AlphaFoldDB" id="A0AA37KJ97"/>
<comment type="caution">
    <text evidence="1">The sequence shown here is derived from an EMBL/GenBank/DDBJ whole genome shotgun (WGS) entry which is preliminary data.</text>
</comment>
<name>A0AA37KJ97_9BACT</name>
<reference evidence="1" key="1">
    <citation type="submission" date="2022-01" db="EMBL/GenBank/DDBJ databases">
        <title>Novel bile acid biosynthetic pathways are enriched in the microbiome of centenarians.</title>
        <authorList>
            <person name="Sato Y."/>
            <person name="Atarashi K."/>
            <person name="Plichta R.D."/>
            <person name="Arai Y."/>
            <person name="Sasajima S."/>
            <person name="Kearney M.S."/>
            <person name="Suda W."/>
            <person name="Takeshita K."/>
            <person name="Sasaki T."/>
            <person name="Okamoto S."/>
            <person name="Skelly N.A."/>
            <person name="Okamura Y."/>
            <person name="Vlamakis H."/>
            <person name="Li Y."/>
            <person name="Tanoue T."/>
            <person name="Takei H."/>
            <person name="Nittono H."/>
            <person name="Narushima S."/>
            <person name="Irie J."/>
            <person name="Itoh H."/>
            <person name="Moriya K."/>
            <person name="Sugiura Y."/>
            <person name="Suematsu M."/>
            <person name="Moritoki N."/>
            <person name="Shibata S."/>
            <person name="Littman R.D."/>
            <person name="Fischbach A.M."/>
            <person name="Uwamino Y."/>
            <person name="Inoue T."/>
            <person name="Honda A."/>
            <person name="Hattori M."/>
            <person name="Murai T."/>
            <person name="Xavier J.R."/>
            <person name="Hirose N."/>
            <person name="Honda K."/>
        </authorList>
    </citation>
    <scope>NUCLEOTIDE SEQUENCE</scope>
    <source>
        <strain evidence="1">CE91-St7</strain>
    </source>
</reference>
<protein>
    <submittedName>
        <fullName evidence="1">Uncharacterized protein</fullName>
    </submittedName>
</protein>
<evidence type="ECO:0000313" key="1">
    <source>
        <dbReference type="EMBL" id="GKH81685.1"/>
    </source>
</evidence>
<sequence length="66" mass="7864">MQSLDVYRFFALAQNDKLINSTIGVLTHSHKFFSTKISIEMRYYDLKRKERDYSIIVNTVLLTNYI</sequence>
<dbReference type="Proteomes" id="UP001055104">
    <property type="component" value="Unassembled WGS sequence"/>
</dbReference>
<evidence type="ECO:0000313" key="2">
    <source>
        <dbReference type="Proteomes" id="UP001055104"/>
    </source>
</evidence>
<proteinExistence type="predicted"/>
<dbReference type="EMBL" id="BQOB01000001">
    <property type="protein sequence ID" value="GKH81685.1"/>
    <property type="molecule type" value="Genomic_DNA"/>
</dbReference>
<organism evidence="1 2">
    <name type="scientific">Phocaeicola dorei</name>
    <dbReference type="NCBI Taxonomy" id="357276"/>
    <lineage>
        <taxon>Bacteria</taxon>
        <taxon>Pseudomonadati</taxon>
        <taxon>Bacteroidota</taxon>
        <taxon>Bacteroidia</taxon>
        <taxon>Bacteroidales</taxon>
        <taxon>Bacteroidaceae</taxon>
        <taxon>Phocaeicola</taxon>
    </lineage>
</organism>